<evidence type="ECO:0000256" key="6">
    <source>
        <dbReference type="ARBA" id="ARBA00023012"/>
    </source>
</evidence>
<evidence type="ECO:0000256" key="7">
    <source>
        <dbReference type="PROSITE-ProRule" id="PRU00169"/>
    </source>
</evidence>
<protein>
    <recommendedName>
        <fullName evidence="2">histidine kinase</fullName>
        <ecNumber evidence="2">2.7.13.3</ecNumber>
    </recommendedName>
</protein>
<dbReference type="Pfam" id="PF00512">
    <property type="entry name" value="HisKA"/>
    <property type="match status" value="1"/>
</dbReference>
<evidence type="ECO:0000259" key="8">
    <source>
        <dbReference type="PROSITE" id="PS50109"/>
    </source>
</evidence>
<dbReference type="Gene3D" id="3.40.50.2300">
    <property type="match status" value="1"/>
</dbReference>
<dbReference type="PANTHER" id="PTHR43047:SF72">
    <property type="entry name" value="OSMOSENSING HISTIDINE PROTEIN KINASE SLN1"/>
    <property type="match status" value="1"/>
</dbReference>
<evidence type="ECO:0000256" key="2">
    <source>
        <dbReference type="ARBA" id="ARBA00012438"/>
    </source>
</evidence>
<dbReference type="SMART" id="SM00448">
    <property type="entry name" value="REC"/>
    <property type="match status" value="1"/>
</dbReference>
<dbReference type="InterPro" id="IPR029016">
    <property type="entry name" value="GAF-like_dom_sf"/>
</dbReference>
<dbReference type="SUPFAM" id="SSF52172">
    <property type="entry name" value="CheY-like"/>
    <property type="match status" value="1"/>
</dbReference>
<dbReference type="NCBIfam" id="TIGR00229">
    <property type="entry name" value="sensory_box"/>
    <property type="match status" value="3"/>
</dbReference>
<dbReference type="InterPro" id="IPR011006">
    <property type="entry name" value="CheY-like_superfamily"/>
</dbReference>
<dbReference type="CDD" id="cd16922">
    <property type="entry name" value="HATPase_EvgS-ArcB-TorS-like"/>
    <property type="match status" value="1"/>
</dbReference>
<dbReference type="CDD" id="cd00130">
    <property type="entry name" value="PAS"/>
    <property type="match status" value="3"/>
</dbReference>
<feature type="domain" description="PAC" evidence="11">
    <location>
        <begin position="633"/>
        <end position="686"/>
    </location>
</feature>
<feature type="domain" description="PAC" evidence="11">
    <location>
        <begin position="243"/>
        <end position="295"/>
    </location>
</feature>
<dbReference type="SMART" id="SM00086">
    <property type="entry name" value="PAC"/>
    <property type="match status" value="4"/>
</dbReference>
<feature type="domain" description="PAC" evidence="11">
    <location>
        <begin position="504"/>
        <end position="556"/>
    </location>
</feature>
<dbReference type="PANTHER" id="PTHR43047">
    <property type="entry name" value="TWO-COMPONENT HISTIDINE PROTEIN KINASE"/>
    <property type="match status" value="1"/>
</dbReference>
<keyword evidence="6" id="KW-0902">Two-component regulatory system</keyword>
<dbReference type="SUPFAM" id="SSF47384">
    <property type="entry name" value="Homodimeric domain of signal transducing histidine kinase"/>
    <property type="match status" value="1"/>
</dbReference>
<evidence type="ECO:0000313" key="12">
    <source>
        <dbReference type="EMBL" id="ABZ74436.1"/>
    </source>
</evidence>
<dbReference type="KEGG" id="cak:Caul_5316"/>
<feature type="domain" description="PAS" evidence="10">
    <location>
        <begin position="557"/>
        <end position="627"/>
    </location>
</feature>
<evidence type="ECO:0000256" key="1">
    <source>
        <dbReference type="ARBA" id="ARBA00000085"/>
    </source>
</evidence>
<proteinExistence type="predicted"/>
<dbReference type="Pfam" id="PF02518">
    <property type="entry name" value="HATPase_c"/>
    <property type="match status" value="1"/>
</dbReference>
<dbReference type="InterPro" id="IPR036890">
    <property type="entry name" value="HATPase_C_sf"/>
</dbReference>
<dbReference type="InterPro" id="IPR013655">
    <property type="entry name" value="PAS_fold_3"/>
</dbReference>
<keyword evidence="3 7" id="KW-0597">Phosphoprotein</keyword>
<dbReference type="InterPro" id="IPR004358">
    <property type="entry name" value="Sig_transdc_His_kin-like_C"/>
</dbReference>
<feature type="modified residue" description="4-aspartylphosphate" evidence="7">
    <location>
        <position position="994"/>
    </location>
</feature>
<gene>
    <name evidence="12" type="ordered locus">Caul_5316</name>
</gene>
<keyword evidence="12" id="KW-0614">Plasmid</keyword>
<dbReference type="PROSITE" id="PS50113">
    <property type="entry name" value="PAC"/>
    <property type="match status" value="4"/>
</dbReference>
<evidence type="ECO:0000259" key="11">
    <source>
        <dbReference type="PROSITE" id="PS50113"/>
    </source>
</evidence>
<dbReference type="InterPro" id="IPR000014">
    <property type="entry name" value="PAS"/>
</dbReference>
<dbReference type="InterPro" id="IPR003018">
    <property type="entry name" value="GAF"/>
</dbReference>
<dbReference type="AlphaFoldDB" id="B0T9N7"/>
<dbReference type="Gene3D" id="3.30.450.20">
    <property type="entry name" value="PAS domain"/>
    <property type="match status" value="4"/>
</dbReference>
<organism evidence="12">
    <name type="scientific">Caulobacter sp. (strain K31)</name>
    <dbReference type="NCBI Taxonomy" id="366602"/>
    <lineage>
        <taxon>Bacteria</taxon>
        <taxon>Pseudomonadati</taxon>
        <taxon>Pseudomonadota</taxon>
        <taxon>Alphaproteobacteria</taxon>
        <taxon>Caulobacterales</taxon>
        <taxon>Caulobacteraceae</taxon>
        <taxon>Caulobacter</taxon>
    </lineage>
</organism>
<dbReference type="SUPFAM" id="SSF55781">
    <property type="entry name" value="GAF domain-like"/>
    <property type="match status" value="1"/>
</dbReference>
<dbReference type="OrthoDB" id="9801651at2"/>
<dbReference type="SMART" id="SM00387">
    <property type="entry name" value="HATPase_c"/>
    <property type="match status" value="1"/>
</dbReference>
<dbReference type="Pfam" id="PF01590">
    <property type="entry name" value="GAF"/>
    <property type="match status" value="1"/>
</dbReference>
<dbReference type="eggNOG" id="COG5002">
    <property type="taxonomic scope" value="Bacteria"/>
</dbReference>
<dbReference type="Gene3D" id="2.10.70.100">
    <property type="match status" value="2"/>
</dbReference>
<feature type="domain" description="PAS" evidence="10">
    <location>
        <begin position="454"/>
        <end position="500"/>
    </location>
</feature>
<geneLocation type="plasmid" evidence="12">
    <name>pCAUL02</name>
</geneLocation>
<feature type="domain" description="Response regulatory" evidence="9">
    <location>
        <begin position="945"/>
        <end position="1058"/>
    </location>
</feature>
<accession>B0T9N7</accession>
<dbReference type="PROSITE" id="PS50109">
    <property type="entry name" value="HIS_KIN"/>
    <property type="match status" value="1"/>
</dbReference>
<evidence type="ECO:0000259" key="9">
    <source>
        <dbReference type="PROSITE" id="PS50110"/>
    </source>
</evidence>
<dbReference type="GO" id="GO:0000155">
    <property type="term" value="F:phosphorelay sensor kinase activity"/>
    <property type="evidence" value="ECO:0007669"/>
    <property type="project" value="InterPro"/>
</dbReference>
<dbReference type="HOGENOM" id="CLU_000445_114_15_5"/>
<dbReference type="SUPFAM" id="SSF55785">
    <property type="entry name" value="PYP-like sensor domain (PAS domain)"/>
    <property type="match status" value="4"/>
</dbReference>
<dbReference type="FunFam" id="3.30.565.10:FF:000010">
    <property type="entry name" value="Sensor histidine kinase RcsC"/>
    <property type="match status" value="1"/>
</dbReference>
<dbReference type="eggNOG" id="COG2203">
    <property type="taxonomic scope" value="Bacteria"/>
</dbReference>
<dbReference type="Gene3D" id="3.30.450.40">
    <property type="match status" value="1"/>
</dbReference>
<dbReference type="Gene3D" id="3.30.565.10">
    <property type="entry name" value="Histidine kinase-like ATPase, C-terminal domain"/>
    <property type="match status" value="1"/>
</dbReference>
<dbReference type="Gene3D" id="1.10.287.130">
    <property type="match status" value="1"/>
</dbReference>
<feature type="domain" description="PAS" evidence="10">
    <location>
        <begin position="296"/>
        <end position="369"/>
    </location>
</feature>
<dbReference type="InterPro" id="IPR001789">
    <property type="entry name" value="Sig_transdc_resp-reg_receiver"/>
</dbReference>
<keyword evidence="5 12" id="KW-0418">Kinase</keyword>
<evidence type="ECO:0000256" key="4">
    <source>
        <dbReference type="ARBA" id="ARBA00022679"/>
    </source>
</evidence>
<dbReference type="CDD" id="cd00082">
    <property type="entry name" value="HisKA"/>
    <property type="match status" value="1"/>
</dbReference>
<dbReference type="SMART" id="SM00091">
    <property type="entry name" value="PAS"/>
    <property type="match status" value="3"/>
</dbReference>
<feature type="domain" description="Histidine kinase" evidence="8">
    <location>
        <begin position="704"/>
        <end position="923"/>
    </location>
</feature>
<dbReference type="PRINTS" id="PR00344">
    <property type="entry name" value="BCTRLSENSOR"/>
</dbReference>
<dbReference type="InterPro" id="IPR005467">
    <property type="entry name" value="His_kinase_dom"/>
</dbReference>
<feature type="domain" description="PAC" evidence="11">
    <location>
        <begin position="369"/>
        <end position="421"/>
    </location>
</feature>
<dbReference type="InterPro" id="IPR035965">
    <property type="entry name" value="PAS-like_dom_sf"/>
</dbReference>
<comment type="catalytic activity">
    <reaction evidence="1">
        <text>ATP + protein L-histidine = ADP + protein N-phospho-L-histidine.</text>
        <dbReference type="EC" id="2.7.13.3"/>
    </reaction>
</comment>
<dbReference type="EC" id="2.7.13.3" evidence="2"/>
<keyword evidence="4 12" id="KW-0808">Transferase</keyword>
<dbReference type="SMART" id="SM00388">
    <property type="entry name" value="HisKA"/>
    <property type="match status" value="1"/>
</dbReference>
<dbReference type="InterPro" id="IPR003594">
    <property type="entry name" value="HATPase_dom"/>
</dbReference>
<name>B0T9N7_CAUSK</name>
<dbReference type="CDD" id="cd17546">
    <property type="entry name" value="REC_hyHK_CKI1_RcsC-like"/>
    <property type="match status" value="1"/>
</dbReference>
<dbReference type="InterPro" id="IPR036097">
    <property type="entry name" value="HisK_dim/P_sf"/>
</dbReference>
<dbReference type="Pfam" id="PF00072">
    <property type="entry name" value="Response_reg"/>
    <property type="match status" value="1"/>
</dbReference>
<evidence type="ECO:0000256" key="3">
    <source>
        <dbReference type="ARBA" id="ARBA00022553"/>
    </source>
</evidence>
<dbReference type="InterPro" id="IPR000700">
    <property type="entry name" value="PAS-assoc_C"/>
</dbReference>
<dbReference type="PROSITE" id="PS50110">
    <property type="entry name" value="RESPONSE_REGULATORY"/>
    <property type="match status" value="1"/>
</dbReference>
<sequence length="1069" mass="115857">MREAEARRLEALRIVEALNRPPQERFGLVTALAADLFKTPLALVSLTEIEGSSPLSTPAVAANSPPQAWTLSAEALGMGPNALLVVEDAATDRRFATDPLVTGAAHIRFYAGVVLTTRDGRTLGTLCVIDTKPRRRPTPAKLDRLKMLARIVVDELELARAHRLASEKQRLLELTESVSGVGHWRIEVGAGDVGWSDMVYTIHGVSREDFEPDLRNSLALYHPDDRAKLTACVREAVAAKGSFEAQLRINRPDGEIRDVISRGVCELDEHGEATAVFGVFQDITDQTRILNAIKRSERRYKLLADNMSDVVTRIRLDGGSGYISPTIERLLGYRPEEMTGRSAQDFVHQDDRSQILAIFGQMAQGLEQKTLQHRAIHKDGRTVWVETSFRLVRDEQDQPLEIVAVIRDATDRKALEDATIAARDEAREQAQRAATAERMAGLGHWRLEVATRSVTWSEQMYQIYGLDPALPLDLDALLAMTHPDDQAESSQRLHRALTTGQPTMEAVFRLIRADGQLRDITGNMLVQKDADGQVIAVVGTMSDVTEQQHAQAALAQSEARYRLLAENASDLIMHSDVKGQVTYVSPSILPTTGYAPEALVGTNILDWIAPEDVPGVQAAVAKQFKSRGAEPPIAVEYRVRHKDGRELWLEARPTLAFDPETGAITGITDVVRDISARRVLEAELRAARAEAEAAAAVKSEFLANMSHELRTPLTAVLGFSRLAEEQPELSDTTRGYLKRACNAGQALLLTVNDILDFSKLEAGQVEIAPRPMSPAKLATETLDLFATQAAEKGIALHLGGLETLPRTVRADPDRVRQILLNLIGNAVKFTMVGSVRVDAIFEPLGGFLSFAVTDTGPGVPEDRADQLFQRFSQVDASSTRKHGGTGLGLAICKGLAEAMGGDIGAQSKVGEGSCFWFTIPAPELDVAAPIAAPPQGQIMLPAGCRILVADDNRINRDLVRAMLSPFDVELTEVVDGLGAVAAANAAPFDVILMDLRMPGLDGAGAARCIRTEDGPNATIPILAFSADVDQAQATGLFDGMVGKPLTGVNLLTAIAKAMAWPEDPLDDAA</sequence>
<evidence type="ECO:0000256" key="5">
    <source>
        <dbReference type="ARBA" id="ARBA00022777"/>
    </source>
</evidence>
<dbReference type="SUPFAM" id="SSF55874">
    <property type="entry name" value="ATPase domain of HSP90 chaperone/DNA topoisomerase II/histidine kinase"/>
    <property type="match status" value="1"/>
</dbReference>
<dbReference type="GO" id="GO:0005886">
    <property type="term" value="C:plasma membrane"/>
    <property type="evidence" value="ECO:0007669"/>
    <property type="project" value="TreeGrafter"/>
</dbReference>
<dbReference type="InterPro" id="IPR001610">
    <property type="entry name" value="PAC"/>
</dbReference>
<dbReference type="GO" id="GO:0009927">
    <property type="term" value="F:histidine phosphotransfer kinase activity"/>
    <property type="evidence" value="ECO:0007669"/>
    <property type="project" value="TreeGrafter"/>
</dbReference>
<dbReference type="InterPro" id="IPR003661">
    <property type="entry name" value="HisK_dim/P_dom"/>
</dbReference>
<dbReference type="Pfam" id="PF08447">
    <property type="entry name" value="PAS_3"/>
    <property type="match status" value="4"/>
</dbReference>
<evidence type="ECO:0000259" key="10">
    <source>
        <dbReference type="PROSITE" id="PS50112"/>
    </source>
</evidence>
<reference evidence="12" key="1">
    <citation type="submission" date="2008-01" db="EMBL/GenBank/DDBJ databases">
        <title>Complete sequence of plasmid2 pCAUL02 of Caulobacter sp. K31.</title>
        <authorList>
            <consortium name="US DOE Joint Genome Institute"/>
            <person name="Copeland A."/>
            <person name="Lucas S."/>
            <person name="Lapidus A."/>
            <person name="Barry K."/>
            <person name="Glavina del Rio T."/>
            <person name="Dalin E."/>
            <person name="Tice H."/>
            <person name="Pitluck S."/>
            <person name="Bruce D."/>
            <person name="Goodwin L."/>
            <person name="Thompson L.S."/>
            <person name="Brettin T."/>
            <person name="Detter J.C."/>
            <person name="Han C."/>
            <person name="Schmutz J."/>
            <person name="Larimer F."/>
            <person name="Land M."/>
            <person name="Hauser L."/>
            <person name="Kyrpides N."/>
            <person name="Kim E."/>
            <person name="Stephens C."/>
            <person name="Richardson P."/>
        </authorList>
    </citation>
    <scope>NUCLEOTIDE SEQUENCE [LARGE SCALE GENOMIC DNA]</scope>
    <source>
        <strain evidence="12">K31</strain>
        <plasmid evidence="12">pCAUL02</plasmid>
    </source>
</reference>
<dbReference type="EMBL" id="CP000929">
    <property type="protein sequence ID" value="ABZ74436.1"/>
    <property type="molecule type" value="Genomic_DNA"/>
</dbReference>
<dbReference type="PROSITE" id="PS50112">
    <property type="entry name" value="PAS"/>
    <property type="match status" value="3"/>
</dbReference>